<dbReference type="Gene3D" id="3.30.420.130">
    <property type="entry name" value="Dinitrogenase iron-molybdenum cofactor biosynthesis domain"/>
    <property type="match status" value="1"/>
</dbReference>
<sequence>MKIAIPVKDNSLEIFPRTGQAPYFAIFNDSKFSHLVKNTIEEHDEENASIDHVEFHRKQVEALGDIDAVLVLKIGKHIKQALDEKNIQIIEFPNSNFKNAKDLIEAYFNNKN</sequence>
<gene>
    <name evidence="2" type="ORF">SAMN05660835_01434</name>
</gene>
<protein>
    <submittedName>
        <fullName evidence="2">Predicted Fe-Mo cluster-binding protein, NifX family</fullName>
    </submittedName>
</protein>
<dbReference type="AlphaFoldDB" id="A0A1G6PVM4"/>
<dbReference type="InterPro" id="IPR003731">
    <property type="entry name" value="Di-Nase_FeMo-co_biosynth"/>
</dbReference>
<proteinExistence type="predicted"/>
<evidence type="ECO:0000313" key="3">
    <source>
        <dbReference type="Proteomes" id="UP000199411"/>
    </source>
</evidence>
<evidence type="ECO:0000313" key="2">
    <source>
        <dbReference type="EMBL" id="SDC83447.1"/>
    </source>
</evidence>
<accession>A0A1G6PVM4</accession>
<dbReference type="EMBL" id="FMYU01000010">
    <property type="protein sequence ID" value="SDC83447.1"/>
    <property type="molecule type" value="Genomic_DNA"/>
</dbReference>
<name>A0A1G6PVM4_9BACT</name>
<dbReference type="Proteomes" id="UP000199411">
    <property type="component" value="Unassembled WGS sequence"/>
</dbReference>
<organism evidence="2 3">
    <name type="scientific">Desulfurella multipotens</name>
    <dbReference type="NCBI Taxonomy" id="79269"/>
    <lineage>
        <taxon>Bacteria</taxon>
        <taxon>Pseudomonadati</taxon>
        <taxon>Campylobacterota</taxon>
        <taxon>Desulfurellia</taxon>
        <taxon>Desulfurellales</taxon>
        <taxon>Desulfurellaceae</taxon>
        <taxon>Desulfurella</taxon>
    </lineage>
</organism>
<dbReference type="InterPro" id="IPR036105">
    <property type="entry name" value="DiNase_FeMo-co_biosyn_sf"/>
</dbReference>
<keyword evidence="3" id="KW-1185">Reference proteome</keyword>
<dbReference type="OrthoDB" id="5344024at2"/>
<dbReference type="Pfam" id="PF02579">
    <property type="entry name" value="Nitro_FeMo-Co"/>
    <property type="match status" value="1"/>
</dbReference>
<feature type="domain" description="Dinitrogenase iron-molybdenum cofactor biosynthesis" evidence="1">
    <location>
        <begin position="14"/>
        <end position="98"/>
    </location>
</feature>
<dbReference type="SUPFAM" id="SSF53146">
    <property type="entry name" value="Nitrogenase accessory factor-like"/>
    <property type="match status" value="1"/>
</dbReference>
<dbReference type="RefSeq" id="WP_092129233.1">
    <property type="nucleotide sequence ID" value="NZ_FMYU01000010.1"/>
</dbReference>
<evidence type="ECO:0000259" key="1">
    <source>
        <dbReference type="Pfam" id="PF02579"/>
    </source>
</evidence>
<reference evidence="3" key="1">
    <citation type="submission" date="2016-10" db="EMBL/GenBank/DDBJ databases">
        <authorList>
            <person name="Varghese N."/>
            <person name="Submissions S."/>
        </authorList>
    </citation>
    <scope>NUCLEOTIDE SEQUENCE [LARGE SCALE GENOMIC DNA]</scope>
    <source>
        <strain evidence="3">DSM 8415</strain>
    </source>
</reference>